<feature type="compositionally biased region" description="Polar residues" evidence="1">
    <location>
        <begin position="508"/>
        <end position="518"/>
    </location>
</feature>
<feature type="region of interest" description="Disordered" evidence="1">
    <location>
        <begin position="1794"/>
        <end position="1813"/>
    </location>
</feature>
<feature type="region of interest" description="Disordered" evidence="1">
    <location>
        <begin position="1430"/>
        <end position="1475"/>
    </location>
</feature>
<feature type="region of interest" description="Disordered" evidence="1">
    <location>
        <begin position="1310"/>
        <end position="1363"/>
    </location>
</feature>
<feature type="region of interest" description="Disordered" evidence="1">
    <location>
        <begin position="36"/>
        <end position="87"/>
    </location>
</feature>
<feature type="compositionally biased region" description="Basic and acidic residues" evidence="1">
    <location>
        <begin position="361"/>
        <end position="371"/>
    </location>
</feature>
<feature type="compositionally biased region" description="Basic and acidic residues" evidence="1">
    <location>
        <begin position="41"/>
        <end position="51"/>
    </location>
</feature>
<evidence type="ECO:0000259" key="2">
    <source>
        <dbReference type="SMART" id="SM01140"/>
    </source>
</evidence>
<feature type="region of interest" description="Disordered" evidence="1">
    <location>
        <begin position="1239"/>
        <end position="1258"/>
    </location>
</feature>
<dbReference type="Gene3D" id="1.25.10.10">
    <property type="entry name" value="Leucine-rich Repeat Variant"/>
    <property type="match status" value="1"/>
</dbReference>
<feature type="compositionally biased region" description="Low complexity" evidence="1">
    <location>
        <begin position="909"/>
        <end position="933"/>
    </location>
</feature>
<dbReference type="InterPro" id="IPR016024">
    <property type="entry name" value="ARM-type_fold"/>
</dbReference>
<feature type="compositionally biased region" description="Polar residues" evidence="1">
    <location>
        <begin position="413"/>
        <end position="432"/>
    </location>
</feature>
<sequence length="1880" mass="204906">MEGHLLPPHPQPAVKTRSPLSNIGDHIFKAARRLSMATTVKDNKDKDKNKDGYIPPPSPSFFRSGAASPDLKKKRNSTTIDDSREKRSKEITKLKEIKTPLIKMDLFNLKSRNTNASQMNLAATQQQLMVDQALLGSQSPPPLPSKETFWRGMTRQNQRVCTEDNYERPSSPQQNRQVIINNKESGQSTTLLPSPPSPSSPQQPRVPRCSSQRPQKGLQDGAAPVAAAVSVATAVSARGSDGHTDIHQHDRYSNVEKHPQPQSQQKQTQPLVQQTIQEQATKPSISKSAQDQAFVPIPLQQSSRVATSTMSDDLALLSISSLQGSMSSISDQSLQMEDVYDVYDSYSIESSYDTTGSRQSSVRDDTERRFSDQGLMSTTTPETQTAELQHQTQPYSQCQSSEGDKSRNALERIQQQMVGITAPSEKNNTSTDAGKLSSTPSQALQQQPQQTPSEKPTAPGLPTESTMLDHLMTLVPGPNRPRLPSQIEWQQGIEELYQKRKDAAALTSSLGRQNSTGSRHSRESSADGKSRRHSMPDMPHGQSQEDRDRQRGDNFRNPMLLSSPPGQKRRSVYEDREQMLLQPPIQRQSIAEAQAMDTSLIPTTTAVQQQQSRPTRKRAGRRDEPEEPGRGTASPVDRLRDVGKDAVDVAFDEMLTKFSLPATTRVHLESLPKDRKWAMLQSNDANPSLYQTPQTVPPQFFVDVLQEFSGKKKRSSRDQLIFNLVSTGVSSPAASGKQHLGMWKNLSTTNINNTSSNSIYNNNNNNNGMNGATSVDHLSSTYAPPQFQPTFQQHLTSILGKSEKRTLEEREQVLKKLRVLIRNGSIRWTGEFIKVGGPSALLQFCRHVQRTEETKLGQRERLLHQVIQCIKAIVHLEGGVDALVKESIFFSLMRTLAIHEAPVLGLGTGSKTKSGTSYGTQQQQKQQRTRSSSIPKPIHSNARLAGSHHPSSFMSSPALSADQIPTFSNAQSSVSVLVAILAREPELRDRILKEAVADPSPTMNQWKSGDDGAWRYTEWIAYLKAIIHVCGVSVECSSESQAGSTAGIDLSCKDMNYTEKFSNGSKIVSVGAGLASMGSGSPSSSSSSGSNLSMFSLENMRRRRHTAATGTSPSQGGYLTGHAPMNGIKYEPGEEREILAYLTAHLELISKLIFDMHISNPGLALAKSLKECHMEEYLERLRSAFIQYQDLSAQAEDIQIQLSMVPSTTLLAATRLSNDLPVIPPLDHPQDPHHALERHERLTSPTPPPHPQYQRMESLQYPPQRSPQFHDAKYDAQVVPKTTLTATEIPLRNSSLDSFANEQSQVSGYGINGIPNGGAVQRPMYGGARARSHSQFRSSPPNQASQQQQQQPQQIQGGNGGGVVRTRKAAVIGIAENLHSGKEGSNGTCPSAGSILTRQISVKRVSIDDHRRIGGENYRPAPIGQQTLARAQSTTATTAGRRATVGEPLPSSHSSSRLPAIPPKSKYRPNSMDGKVARGGELLLKPMEYTTVKLDSQHQHPSFRKQQLHQPVSDVRTTPASRPLSLGDIKDREEDVPRDVSINVGGHGSTNTFGHARRSSLNNAGNVMARDHSHANSLDSTSVAPTAESEPVSGFAHGHGQTDMRVGDSGTSSCSSTTSSGYSATTSASSVSPLSSQTRKHSMLSKTANFSTSDASAALPPHPSMASRLSNLPTKLERSAALSGTQRDQENGKGKEVHEFRDVDFDTRIQEDVRKLALSSSNHNISKTGNFKPGGIYAGMTEDAKLRVSTTDPNVLEAPIIVPEDMSMMREQYIRDQLSGIVLPPFKAKDMSVAVSSTPSPSRPVRRVSVGSGGPISASSATNIVSHGANASGIPRLYQLGSNARGSSLDVTTPSPSGGVNGGNGQKVNISERIKMFDRA</sequence>
<feature type="compositionally biased region" description="Polar residues" evidence="1">
    <location>
        <begin position="1508"/>
        <end position="1520"/>
    </location>
</feature>
<dbReference type="InterPro" id="IPR010473">
    <property type="entry name" value="GTPase-bd"/>
</dbReference>
<feature type="region of interest" description="Disordered" evidence="1">
    <location>
        <begin position="602"/>
        <end position="637"/>
    </location>
</feature>
<dbReference type="InterPro" id="IPR011989">
    <property type="entry name" value="ARM-like"/>
</dbReference>
<proteinExistence type="predicted"/>
<dbReference type="Pfam" id="PF06371">
    <property type="entry name" value="Drf_GBD"/>
    <property type="match status" value="1"/>
</dbReference>
<dbReference type="EMBL" id="JAAAJA010000704">
    <property type="protein sequence ID" value="KAG0250286.1"/>
    <property type="molecule type" value="Genomic_DNA"/>
</dbReference>
<feature type="region of interest" description="Disordered" evidence="1">
    <location>
        <begin position="1"/>
        <end position="24"/>
    </location>
</feature>
<gene>
    <name evidence="3" type="ORF">BG011_008505</name>
</gene>
<feature type="region of interest" description="Disordered" evidence="1">
    <location>
        <begin position="1573"/>
        <end position="1669"/>
    </location>
</feature>
<feature type="region of interest" description="Disordered" evidence="1">
    <location>
        <begin position="909"/>
        <end position="957"/>
    </location>
</feature>
<feature type="compositionally biased region" description="Low complexity" evidence="1">
    <location>
        <begin position="1430"/>
        <end position="1443"/>
    </location>
</feature>
<evidence type="ECO:0000313" key="3">
    <source>
        <dbReference type="EMBL" id="KAG0250286.1"/>
    </source>
</evidence>
<feature type="region of interest" description="Disordered" evidence="1">
    <location>
        <begin position="508"/>
        <end position="572"/>
    </location>
</feature>
<feature type="compositionally biased region" description="Polar residues" evidence="1">
    <location>
        <begin position="1549"/>
        <end position="1558"/>
    </location>
</feature>
<dbReference type="Proteomes" id="UP000726737">
    <property type="component" value="Unassembled WGS sequence"/>
</dbReference>
<keyword evidence="4" id="KW-1185">Reference proteome</keyword>
<evidence type="ECO:0000313" key="4">
    <source>
        <dbReference type="Proteomes" id="UP000726737"/>
    </source>
</evidence>
<dbReference type="SUPFAM" id="SSF48371">
    <property type="entry name" value="ARM repeat"/>
    <property type="match status" value="1"/>
</dbReference>
<feature type="compositionally biased region" description="Low complexity" evidence="1">
    <location>
        <begin position="436"/>
        <end position="453"/>
    </location>
</feature>
<name>A0A9P6TXJ4_9FUNG</name>
<feature type="compositionally biased region" description="Low complexity" evidence="1">
    <location>
        <begin position="1338"/>
        <end position="1356"/>
    </location>
</feature>
<feature type="compositionally biased region" description="Polar residues" evidence="1">
    <location>
        <begin position="1575"/>
        <end position="1584"/>
    </location>
</feature>
<feature type="compositionally biased region" description="Polar residues" evidence="1">
    <location>
        <begin position="1644"/>
        <end position="1655"/>
    </location>
</feature>
<protein>
    <recommendedName>
        <fullName evidence="2">Formin GTPase-binding domain-containing protein</fullName>
    </recommendedName>
</protein>
<dbReference type="GO" id="GO:0030036">
    <property type="term" value="P:actin cytoskeleton organization"/>
    <property type="evidence" value="ECO:0007669"/>
    <property type="project" value="InterPro"/>
</dbReference>
<feature type="compositionally biased region" description="Low complexity" evidence="1">
    <location>
        <begin position="260"/>
        <end position="279"/>
    </location>
</feature>
<feature type="compositionally biased region" description="Basic and acidic residues" evidence="1">
    <location>
        <begin position="520"/>
        <end position="529"/>
    </location>
</feature>
<feature type="domain" description="Formin GTPase-binding" evidence="2">
    <location>
        <begin position="636"/>
        <end position="898"/>
    </location>
</feature>
<comment type="caution">
    <text evidence="3">The sequence shown here is derived from an EMBL/GenBank/DDBJ whole genome shotgun (WGS) entry which is preliminary data.</text>
</comment>
<feature type="region of interest" description="Disordered" evidence="1">
    <location>
        <begin position="186"/>
        <end position="225"/>
    </location>
</feature>
<feature type="compositionally biased region" description="Polar residues" evidence="1">
    <location>
        <begin position="602"/>
        <end position="613"/>
    </location>
</feature>
<organism evidence="3 4">
    <name type="scientific">Mortierella polycephala</name>
    <dbReference type="NCBI Taxonomy" id="41804"/>
    <lineage>
        <taxon>Eukaryota</taxon>
        <taxon>Fungi</taxon>
        <taxon>Fungi incertae sedis</taxon>
        <taxon>Mucoromycota</taxon>
        <taxon>Mortierellomycotina</taxon>
        <taxon>Mortierellomycetes</taxon>
        <taxon>Mortierellales</taxon>
        <taxon>Mortierellaceae</taxon>
        <taxon>Mortierella</taxon>
    </lineage>
</organism>
<dbReference type="GO" id="GO:0003779">
    <property type="term" value="F:actin binding"/>
    <property type="evidence" value="ECO:0007669"/>
    <property type="project" value="InterPro"/>
</dbReference>
<evidence type="ECO:0000256" key="1">
    <source>
        <dbReference type="SAM" id="MobiDB-lite"/>
    </source>
</evidence>
<feature type="compositionally biased region" description="Low complexity" evidence="1">
    <location>
        <begin position="1609"/>
        <end position="1637"/>
    </location>
</feature>
<feature type="region of interest" description="Disordered" evidence="1">
    <location>
        <begin position="254"/>
        <end position="293"/>
    </location>
</feature>
<feature type="region of interest" description="Disordered" evidence="1">
    <location>
        <begin position="1845"/>
        <end position="1867"/>
    </location>
</feature>
<feature type="compositionally biased region" description="Polar residues" evidence="1">
    <location>
        <begin position="374"/>
        <end position="401"/>
    </location>
</feature>
<dbReference type="OrthoDB" id="2155261at2759"/>
<accession>A0A9P6TXJ4</accession>
<feature type="compositionally biased region" description="Low complexity" evidence="1">
    <location>
        <begin position="202"/>
        <end position="215"/>
    </location>
</feature>
<dbReference type="GO" id="GO:0031267">
    <property type="term" value="F:small GTPase binding"/>
    <property type="evidence" value="ECO:0007669"/>
    <property type="project" value="InterPro"/>
</dbReference>
<feature type="region of interest" description="Disordered" evidence="1">
    <location>
        <begin position="350"/>
        <end position="464"/>
    </location>
</feature>
<feature type="compositionally biased region" description="Polar residues" evidence="1">
    <location>
        <begin position="280"/>
        <end position="291"/>
    </location>
</feature>
<reference evidence="3" key="1">
    <citation type="journal article" date="2020" name="Fungal Divers.">
        <title>Resolving the Mortierellaceae phylogeny through synthesis of multi-gene phylogenetics and phylogenomics.</title>
        <authorList>
            <person name="Vandepol N."/>
            <person name="Liber J."/>
            <person name="Desiro A."/>
            <person name="Na H."/>
            <person name="Kennedy M."/>
            <person name="Barry K."/>
            <person name="Grigoriev I.V."/>
            <person name="Miller A.N."/>
            <person name="O'Donnell K."/>
            <person name="Stajich J.E."/>
            <person name="Bonito G."/>
        </authorList>
    </citation>
    <scope>NUCLEOTIDE SEQUENCE</scope>
    <source>
        <strain evidence="3">KOD948</strain>
    </source>
</reference>
<feature type="region of interest" description="Disordered" evidence="1">
    <location>
        <begin position="1539"/>
        <end position="1558"/>
    </location>
</feature>
<feature type="compositionally biased region" description="Basic and acidic residues" evidence="1">
    <location>
        <begin position="543"/>
        <end position="554"/>
    </location>
</feature>
<feature type="compositionally biased region" description="Polar residues" evidence="1">
    <location>
        <begin position="350"/>
        <end position="360"/>
    </location>
</feature>
<feature type="region of interest" description="Disordered" evidence="1">
    <location>
        <begin position="1494"/>
        <end position="1524"/>
    </location>
</feature>
<dbReference type="SMART" id="SM01140">
    <property type="entry name" value="Drf_GBD"/>
    <property type="match status" value="1"/>
</dbReference>